<gene>
    <name evidence="2" type="ORF">SAMN04490239_6117</name>
</gene>
<name>A0A1H4WP53_9NOCA</name>
<keyword evidence="3" id="KW-1185">Reference proteome</keyword>
<feature type="transmembrane region" description="Helical" evidence="1">
    <location>
        <begin position="6"/>
        <end position="22"/>
    </location>
</feature>
<dbReference type="EMBL" id="FNSV01000005">
    <property type="protein sequence ID" value="SEC95106.1"/>
    <property type="molecule type" value="Genomic_DNA"/>
</dbReference>
<evidence type="ECO:0000313" key="3">
    <source>
        <dbReference type="Proteomes" id="UP000183561"/>
    </source>
</evidence>
<keyword evidence="1" id="KW-0812">Transmembrane</keyword>
<evidence type="ECO:0000256" key="1">
    <source>
        <dbReference type="SAM" id="Phobius"/>
    </source>
</evidence>
<accession>A0A1H4WP53</accession>
<sequence>MNPIMWMGIAGIIGTAVSPWIAERLRSKNARKDQLMKLRLAIYAELLGATARLATQAHAGAPNPAAEVESIDTEELDGLLSQAKVVAGPDVLRQLEELSQHTESLNRSADLAEMAGSIAATRGRSRTPSVARWCADRLTWWGRRAGERSSPVPAWNAGHSRVARLPRRQSALDDRSGDDRHYAFSSCLTGVATTWVTGTAGCSARARSTTSKRCQIDSSGGSVAITIRSG</sequence>
<protein>
    <submittedName>
        <fullName evidence="2">Uncharacterized protein</fullName>
    </submittedName>
</protein>
<dbReference type="AlphaFoldDB" id="A0A1H4WP53"/>
<organism evidence="2 3">
    <name type="scientific">Rhodococcus koreensis</name>
    <dbReference type="NCBI Taxonomy" id="99653"/>
    <lineage>
        <taxon>Bacteria</taxon>
        <taxon>Bacillati</taxon>
        <taxon>Actinomycetota</taxon>
        <taxon>Actinomycetes</taxon>
        <taxon>Mycobacteriales</taxon>
        <taxon>Nocardiaceae</taxon>
        <taxon>Rhodococcus</taxon>
    </lineage>
</organism>
<reference evidence="3" key="1">
    <citation type="submission" date="2016-10" db="EMBL/GenBank/DDBJ databases">
        <authorList>
            <person name="Varghese N."/>
            <person name="Submissions S."/>
        </authorList>
    </citation>
    <scope>NUCLEOTIDE SEQUENCE [LARGE SCALE GENOMIC DNA]</scope>
    <source>
        <strain evidence="3">DSM 44498</strain>
    </source>
</reference>
<dbReference type="Proteomes" id="UP000183561">
    <property type="component" value="Unassembled WGS sequence"/>
</dbReference>
<keyword evidence="1" id="KW-0472">Membrane</keyword>
<evidence type="ECO:0000313" key="2">
    <source>
        <dbReference type="EMBL" id="SEC95106.1"/>
    </source>
</evidence>
<proteinExistence type="predicted"/>
<keyword evidence="1" id="KW-1133">Transmembrane helix</keyword>